<organism evidence="1 2">
    <name type="scientific">Geitlerinema calcuttense NRMC-F 0142</name>
    <dbReference type="NCBI Taxonomy" id="2922238"/>
    <lineage>
        <taxon>Bacteria</taxon>
        <taxon>Bacillati</taxon>
        <taxon>Cyanobacteriota</taxon>
        <taxon>Cyanophyceae</taxon>
        <taxon>Geitlerinematales</taxon>
        <taxon>Geitlerinemataceae</taxon>
        <taxon>Geitlerinema</taxon>
    </lineage>
</organism>
<comment type="caution">
    <text evidence="1">The sequence shown here is derived from an EMBL/GenBank/DDBJ whole genome shotgun (WGS) entry which is preliminary data.</text>
</comment>
<name>A0ABT7LV19_9CYAN</name>
<proteinExistence type="predicted"/>
<dbReference type="EMBL" id="JASVEJ010000001">
    <property type="protein sequence ID" value="MDL5055896.1"/>
    <property type="molecule type" value="Genomic_DNA"/>
</dbReference>
<evidence type="ECO:0000313" key="1">
    <source>
        <dbReference type="EMBL" id="MDL5055896.1"/>
    </source>
</evidence>
<keyword evidence="2" id="KW-1185">Reference proteome</keyword>
<accession>A0ABT7LV19</accession>
<protein>
    <submittedName>
        <fullName evidence="1">Uncharacterized protein</fullName>
    </submittedName>
</protein>
<gene>
    <name evidence="1" type="ORF">QQ055_00135</name>
</gene>
<dbReference type="RefSeq" id="WP_286004004.1">
    <property type="nucleotide sequence ID" value="NZ_JASVEJ010000001.1"/>
</dbReference>
<sequence>MLTAPELGLLLAKRVKLGPEYTLSLQTLIPAALANLARNVAKDPQRRNMLMTDAEIVTADVEQSVLDGRYRANLFNVLTTYQAMIKTLRYGTIWHVPASVGFTSSDVITVTNEIIVTGHSFTTGQRIRFTTTGTLPDNITAGVIYFAIVRDADTIAVAATYQDAIDDAAISFDMSAGTGSSLIHFVDGWQEVQWLQSPTQGTVEPCGPFEFVTAYLIGDKMYLNNVTGGSLRFAVPYLPTLETFPNDEDLTQDLLDELVALYLTADPALEKDA</sequence>
<evidence type="ECO:0000313" key="2">
    <source>
        <dbReference type="Proteomes" id="UP001230986"/>
    </source>
</evidence>
<reference evidence="1 2" key="1">
    <citation type="submission" date="2023-06" db="EMBL/GenBank/DDBJ databases">
        <title>Whole genome sequence of Oscillatoria calcuttensis NRMC-F 0142.</title>
        <authorList>
            <person name="Shakena Fathima T."/>
            <person name="Muralitharan G."/>
            <person name="Thajuddin N."/>
        </authorList>
    </citation>
    <scope>NUCLEOTIDE SEQUENCE [LARGE SCALE GENOMIC DNA]</scope>
    <source>
        <strain evidence="1 2">NRMC-F 0142</strain>
    </source>
</reference>
<dbReference type="Proteomes" id="UP001230986">
    <property type="component" value="Unassembled WGS sequence"/>
</dbReference>